<reference evidence="15" key="1">
    <citation type="submission" date="2015-09" db="EMBL/GenBank/DDBJ databases">
        <authorList>
            <person name="Sai Rama Sridatta P."/>
        </authorList>
    </citation>
    <scope>NUCLEOTIDE SEQUENCE [LARGE SCALE GENOMIC DNA]</scope>
</reference>
<dbReference type="AlphaFoldDB" id="A0A4W6EKJ2"/>
<protein>
    <recommendedName>
        <fullName evidence="8">Ribosome quality control complex subunit NEMF</fullName>
    </recommendedName>
    <alternativeName>
        <fullName evidence="9">Nuclear export mediator factor</fullName>
    </alternativeName>
</protein>
<comment type="subcellular location">
    <subcellularLocation>
        <location evidence="2">Cytoplasm</location>
    </subcellularLocation>
    <subcellularLocation>
        <location evidence="1">Nucleus</location>
    </subcellularLocation>
</comment>
<dbReference type="GO" id="GO:0005737">
    <property type="term" value="C:cytoplasm"/>
    <property type="evidence" value="ECO:0007669"/>
    <property type="project" value="UniProtKB-SubCell"/>
</dbReference>
<feature type="region of interest" description="Disordered" evidence="11">
    <location>
        <begin position="734"/>
        <end position="779"/>
    </location>
</feature>
<gene>
    <name evidence="14" type="primary">NEMF</name>
</gene>
<feature type="compositionally biased region" description="Basic and acidic residues" evidence="11">
    <location>
        <begin position="428"/>
        <end position="445"/>
    </location>
</feature>
<evidence type="ECO:0000256" key="5">
    <source>
        <dbReference type="ARBA" id="ARBA00023054"/>
    </source>
</evidence>
<feature type="domain" description="NFACT RNA-binding" evidence="12">
    <location>
        <begin position="525"/>
        <end position="635"/>
    </location>
</feature>
<dbReference type="PANTHER" id="PTHR15239:SF6">
    <property type="entry name" value="RIBOSOME QUALITY CONTROL COMPLEX SUBUNIT NEMF"/>
    <property type="match status" value="1"/>
</dbReference>
<dbReference type="FunFam" id="2.30.310.10:FF:000001">
    <property type="entry name" value="Nuclear export mediator factor Nemf"/>
    <property type="match status" value="1"/>
</dbReference>
<dbReference type="InterPro" id="IPR051608">
    <property type="entry name" value="RQC_Subunit_NEMF"/>
</dbReference>
<dbReference type="GO" id="GO:0005634">
    <property type="term" value="C:nucleus"/>
    <property type="evidence" value="ECO:0007669"/>
    <property type="project" value="UniProtKB-SubCell"/>
</dbReference>
<accession>A0A4W6EKJ2</accession>
<dbReference type="GO" id="GO:0000049">
    <property type="term" value="F:tRNA binding"/>
    <property type="evidence" value="ECO:0007669"/>
    <property type="project" value="TreeGrafter"/>
</dbReference>
<dbReference type="InParanoid" id="A0A4W6EKJ2"/>
<evidence type="ECO:0000313" key="14">
    <source>
        <dbReference type="Ensembl" id="ENSLCAP00010039593.1"/>
    </source>
</evidence>
<evidence type="ECO:0000256" key="2">
    <source>
        <dbReference type="ARBA" id="ARBA00004496"/>
    </source>
</evidence>
<reference evidence="14" key="2">
    <citation type="submission" date="2025-08" db="UniProtKB">
        <authorList>
            <consortium name="Ensembl"/>
        </authorList>
    </citation>
    <scope>IDENTIFICATION</scope>
</reference>
<evidence type="ECO:0000256" key="4">
    <source>
        <dbReference type="ARBA" id="ARBA00022490"/>
    </source>
</evidence>
<dbReference type="InterPro" id="IPR008532">
    <property type="entry name" value="NFACT_RNA-bd"/>
</dbReference>
<feature type="region of interest" description="Disordered" evidence="11">
    <location>
        <begin position="419"/>
        <end position="449"/>
    </location>
</feature>
<dbReference type="Proteomes" id="UP000314980">
    <property type="component" value="Unassembled WGS sequence"/>
</dbReference>
<evidence type="ECO:0000256" key="9">
    <source>
        <dbReference type="ARBA" id="ARBA00076869"/>
    </source>
</evidence>
<dbReference type="PANTHER" id="PTHR15239">
    <property type="entry name" value="NUCLEAR EXPORT MEDIATOR FACTOR NEMF"/>
    <property type="match status" value="1"/>
</dbReference>
<evidence type="ECO:0000256" key="3">
    <source>
        <dbReference type="ARBA" id="ARBA00008318"/>
    </source>
</evidence>
<reference evidence="14" key="3">
    <citation type="submission" date="2025-09" db="UniProtKB">
        <authorList>
            <consortium name="Ensembl"/>
        </authorList>
    </citation>
    <scope>IDENTIFICATION</scope>
</reference>
<evidence type="ECO:0000259" key="13">
    <source>
        <dbReference type="Pfam" id="PF11923"/>
    </source>
</evidence>
<comment type="subunit">
    <text evidence="7">Component of the ribosome quality control complex (RQC), composed of the E3 ubiquitin ligase LTN1, TCF25 and NEMF associated with the 60S ribosomal subunit. The complex probably also contains VCP/p97 and its ubiquitin-binding cofactors. Interacts (via its N-terminus) with XPO1.</text>
</comment>
<name>A0A4W6EKJ2_LATCA</name>
<organism evidence="14 15">
    <name type="scientific">Lates calcarifer</name>
    <name type="common">Barramundi</name>
    <name type="synonym">Holocentrus calcarifer</name>
    <dbReference type="NCBI Taxonomy" id="8187"/>
    <lineage>
        <taxon>Eukaryota</taxon>
        <taxon>Metazoa</taxon>
        <taxon>Chordata</taxon>
        <taxon>Craniata</taxon>
        <taxon>Vertebrata</taxon>
        <taxon>Euteleostomi</taxon>
        <taxon>Actinopterygii</taxon>
        <taxon>Neopterygii</taxon>
        <taxon>Teleostei</taxon>
        <taxon>Neoteleostei</taxon>
        <taxon>Acanthomorphata</taxon>
        <taxon>Carangaria</taxon>
        <taxon>Carangaria incertae sedis</taxon>
        <taxon>Centropomidae</taxon>
        <taxon>Lates</taxon>
    </lineage>
</organism>
<dbReference type="GO" id="GO:1990112">
    <property type="term" value="C:RQC complex"/>
    <property type="evidence" value="ECO:0007669"/>
    <property type="project" value="TreeGrafter"/>
</dbReference>
<evidence type="ECO:0000313" key="15">
    <source>
        <dbReference type="Proteomes" id="UP000314980"/>
    </source>
</evidence>
<dbReference type="Gene3D" id="2.30.310.10">
    <property type="entry name" value="ibrinogen binding protein from staphylococcus aureus domain"/>
    <property type="match status" value="1"/>
</dbReference>
<evidence type="ECO:0000256" key="1">
    <source>
        <dbReference type="ARBA" id="ARBA00004123"/>
    </source>
</evidence>
<keyword evidence="4" id="KW-0963">Cytoplasm</keyword>
<evidence type="ECO:0000256" key="11">
    <source>
        <dbReference type="SAM" id="MobiDB-lite"/>
    </source>
</evidence>
<dbReference type="STRING" id="8187.ENSLCAP00010039593"/>
<dbReference type="GO" id="GO:0043023">
    <property type="term" value="F:ribosomal large subunit binding"/>
    <property type="evidence" value="ECO:0007669"/>
    <property type="project" value="TreeGrafter"/>
</dbReference>
<feature type="coiled-coil region" evidence="10">
    <location>
        <begin position="298"/>
        <end position="342"/>
    </location>
</feature>
<evidence type="ECO:0000256" key="8">
    <source>
        <dbReference type="ARBA" id="ARBA00071447"/>
    </source>
</evidence>
<dbReference type="Ensembl" id="ENSLCAT00010040529.1">
    <property type="protein sequence ID" value="ENSLCAP00010039593.1"/>
    <property type="gene ID" value="ENSLCAG00010018480.1"/>
</dbReference>
<dbReference type="InterPro" id="IPR021846">
    <property type="entry name" value="NFACT-C"/>
</dbReference>
<keyword evidence="6" id="KW-0539">Nucleus</keyword>
<dbReference type="Pfam" id="PF05670">
    <property type="entry name" value="NFACT-R_1"/>
    <property type="match status" value="1"/>
</dbReference>
<evidence type="ECO:0000256" key="10">
    <source>
        <dbReference type="SAM" id="Coils"/>
    </source>
</evidence>
<evidence type="ECO:0000256" key="6">
    <source>
        <dbReference type="ARBA" id="ARBA00023242"/>
    </source>
</evidence>
<proteinExistence type="inferred from homology"/>
<feature type="coiled-coil region" evidence="10">
    <location>
        <begin position="480"/>
        <end position="507"/>
    </location>
</feature>
<comment type="similarity">
    <text evidence="3">Belongs to the NEMF family.</text>
</comment>
<keyword evidence="5 10" id="KW-0175">Coiled coil</keyword>
<evidence type="ECO:0000256" key="7">
    <source>
        <dbReference type="ARBA" id="ARBA00062982"/>
    </source>
</evidence>
<dbReference type="GO" id="GO:0140708">
    <property type="term" value="P:CAT tailing"/>
    <property type="evidence" value="ECO:0007669"/>
    <property type="project" value="UniProtKB-ARBA"/>
</dbReference>
<evidence type="ECO:0000259" key="12">
    <source>
        <dbReference type="Pfam" id="PF05670"/>
    </source>
</evidence>
<dbReference type="Pfam" id="PF05833">
    <property type="entry name" value="NFACT_N"/>
    <property type="match status" value="1"/>
</dbReference>
<dbReference type="Pfam" id="PF11923">
    <property type="entry name" value="NFACT-C"/>
    <property type="match status" value="1"/>
</dbReference>
<sequence>MKTRFTTVDIRAVIAEINANYIGMRVNNVYDIDNKTYLIRLQKPDSKAVLLVESGTRIHSTDFEWPKNMMPSGFAMKCRKHLKTRRLTQVKQLGIDRIVDIQFGSDEAAYHLIIELYDRGNIILADHEYTILNLLRFRTAEAEDVKIAVRERYPVESARPPEPLICLERLTEILSKAQNGEQVKRVLNPHLPYGATLIEHSLIEAGLPGSVKIDNKVADIWFIAPKILEAMQIAETYMEKTENFTGKGYIIQKSEKKPSLTPGKPSEELLTYDEFHPFLFAQHAKSPYLEFDTFDKAVDEFFSKMESQKIDMKALQQEKQALKKLENVKRDHEQRLEALHQAQEVDRVKGELVEMNLPVVERALQVVRSALANQVDWTEIGIIVKEAQAAGDPVACAIKELKLQTNHITMLLKNPYISEEDQEEEENKDVVEEKGKKNKNKDKGQNKKLQKNKPMLVDVDLGLSAYANAKKYYDFKRSAEKKEQKTIEAADKAMKSAEKKTQQTLKEVQTVTTIQKARKVYWFEKFLWFISSENYLIIAGRDQQQNEMIVKRYLRAGDIYVHADLHGATSCVIKNPSGDPIPPRTLTEAGTMAVCYSAAWDAKIITSAWWVHHHQVSKTAPTGEYLTTGSFMIRGKKNFLPPSYLIMGFGFLFKVDEQSVFRHKGERKVKTVEEDMEEVTSRTAELLDEGEELMGRRTQQLTLFAIFKTTIFSAVAVSAYRILNTLTINGMITVFPPQSAGPTKDEKDKGKKGKKGKGKDEPVRKPPAHKQPQKPRNVETAAKKQEVILNHLFHVLPQEAENLLTSLTGQPHPEDVLLFAVPVCAPYTALSNYKHKVKLTPGSQKKGKAARTAVFSFMKAKEASTREKDLFRSVKDTDLSRNMPGKVKVSAPNLLAAKKK</sequence>
<dbReference type="GeneTree" id="ENSGT00390000018516"/>
<feature type="domain" description="NFACT protein C-terminal" evidence="13">
    <location>
        <begin position="799"/>
        <end position="890"/>
    </location>
</feature>
<keyword evidence="15" id="KW-1185">Reference proteome</keyword>